<gene>
    <name evidence="4" type="primary">Spata6l</name>
    <name evidence="4" type="ORF">ALCTOR_R14024</name>
</gene>
<comment type="caution">
    <text evidence="4">The sequence shown here is derived from an EMBL/GenBank/DDBJ whole genome shotgun (WGS) entry which is preliminary data.</text>
</comment>
<accession>A0A7K6YLN2</accession>
<dbReference type="InterPro" id="IPR032732">
    <property type="entry name" value="SPATA6_N"/>
</dbReference>
<proteinExistence type="inferred from homology"/>
<keyword evidence="2" id="KW-0597">Phosphoprotein</keyword>
<dbReference type="AlphaFoldDB" id="A0A7K6YLN2"/>
<evidence type="ECO:0000259" key="3">
    <source>
        <dbReference type="Pfam" id="PF14909"/>
    </source>
</evidence>
<sequence>VTCPGVFLPEKHDVFLSVCILGQRKKTECLPPVFPLLFYEKMCFEKVFESAIDPAAVTEMLESNVTRFALTQLVSSEGDDLAFYEENTRDFLFPERKLTPAYPGVDRELLMKTAPPF</sequence>
<feature type="non-terminal residue" evidence="4">
    <location>
        <position position="117"/>
    </location>
</feature>
<name>A0A7K6YLN2_ALCTO</name>
<organism evidence="4 5">
    <name type="scientific">Alca torda</name>
    <name type="common">Razorbill</name>
    <dbReference type="NCBI Taxonomy" id="28689"/>
    <lineage>
        <taxon>Eukaryota</taxon>
        <taxon>Metazoa</taxon>
        <taxon>Chordata</taxon>
        <taxon>Craniata</taxon>
        <taxon>Vertebrata</taxon>
        <taxon>Euteleostomi</taxon>
        <taxon>Archelosauria</taxon>
        <taxon>Archosauria</taxon>
        <taxon>Dinosauria</taxon>
        <taxon>Saurischia</taxon>
        <taxon>Theropoda</taxon>
        <taxon>Coelurosauria</taxon>
        <taxon>Aves</taxon>
        <taxon>Neognathae</taxon>
        <taxon>Neoaves</taxon>
        <taxon>Charadriiformes</taxon>
        <taxon>Alcidae</taxon>
        <taxon>Alca</taxon>
    </lineage>
</organism>
<evidence type="ECO:0000256" key="2">
    <source>
        <dbReference type="ARBA" id="ARBA00022553"/>
    </source>
</evidence>
<dbReference type="PANTHER" id="PTHR16435:SF5">
    <property type="entry name" value="SPERMATOGENESIS ASSOCIATED 6-LIKE PROTEIN"/>
    <property type="match status" value="1"/>
</dbReference>
<evidence type="ECO:0000313" key="5">
    <source>
        <dbReference type="Proteomes" id="UP000536033"/>
    </source>
</evidence>
<dbReference type="GO" id="GO:0007283">
    <property type="term" value="P:spermatogenesis"/>
    <property type="evidence" value="ECO:0007669"/>
    <property type="project" value="InterPro"/>
</dbReference>
<dbReference type="GO" id="GO:0032027">
    <property type="term" value="F:myosin light chain binding"/>
    <property type="evidence" value="ECO:0007669"/>
    <property type="project" value="InterPro"/>
</dbReference>
<evidence type="ECO:0000313" key="4">
    <source>
        <dbReference type="EMBL" id="NWX72483.1"/>
    </source>
</evidence>
<comment type="similarity">
    <text evidence="1">Belongs to the SPATA6 family.</text>
</comment>
<protein>
    <submittedName>
        <fullName evidence="4">SPA6L protein</fullName>
    </submittedName>
</protein>
<dbReference type="InterPro" id="IPR042769">
    <property type="entry name" value="SPATA6_fam"/>
</dbReference>
<feature type="domain" description="Spermatogenesis-associated protein 6 N-terminal" evidence="3">
    <location>
        <begin position="1"/>
        <end position="117"/>
    </location>
</feature>
<feature type="non-terminal residue" evidence="4">
    <location>
        <position position="1"/>
    </location>
</feature>
<dbReference type="Proteomes" id="UP000536033">
    <property type="component" value="Unassembled WGS sequence"/>
</dbReference>
<dbReference type="EMBL" id="VZSD01006662">
    <property type="protein sequence ID" value="NWX72483.1"/>
    <property type="molecule type" value="Genomic_DNA"/>
</dbReference>
<dbReference type="Pfam" id="PF14909">
    <property type="entry name" value="SPATA6"/>
    <property type="match status" value="1"/>
</dbReference>
<keyword evidence="5" id="KW-1185">Reference proteome</keyword>
<reference evidence="4 5" key="1">
    <citation type="submission" date="2019-09" db="EMBL/GenBank/DDBJ databases">
        <title>Bird 10,000 Genomes (B10K) Project - Family phase.</title>
        <authorList>
            <person name="Zhang G."/>
        </authorList>
    </citation>
    <scope>NUCLEOTIDE SEQUENCE [LARGE SCALE GENOMIC DNA]</scope>
    <source>
        <strain evidence="4">OUT-0003</strain>
        <tissue evidence="4">Muscle</tissue>
    </source>
</reference>
<dbReference type="PANTHER" id="PTHR16435">
    <property type="entry name" value="SPERMATOGENESIS-ASSOCIATED PROTEIN 6 SPATA6"/>
    <property type="match status" value="1"/>
</dbReference>
<evidence type="ECO:0000256" key="1">
    <source>
        <dbReference type="ARBA" id="ARBA00006215"/>
    </source>
</evidence>
<dbReference type="GO" id="GO:0120212">
    <property type="term" value="C:sperm head-tail coupling apparatus"/>
    <property type="evidence" value="ECO:0007669"/>
    <property type="project" value="InterPro"/>
</dbReference>